<dbReference type="PANTHER" id="PTHR15913">
    <property type="entry name" value="ACID CLUSTER PROTEIN 33"/>
    <property type="match status" value="1"/>
</dbReference>
<dbReference type="Proteomes" id="UP000236370">
    <property type="component" value="Unassembled WGS sequence"/>
</dbReference>
<protein>
    <submittedName>
        <fullName evidence="4">SPG21 isoform 12</fullName>
    </submittedName>
</protein>
<dbReference type="GO" id="GO:0005737">
    <property type="term" value="C:cytoplasm"/>
    <property type="evidence" value="ECO:0007669"/>
    <property type="project" value="UniProtKB-SubCell"/>
</dbReference>
<evidence type="ECO:0000256" key="3">
    <source>
        <dbReference type="ARBA" id="ARBA00022490"/>
    </source>
</evidence>
<dbReference type="PANTHER" id="PTHR15913:SF0">
    <property type="entry name" value="MASPARDIN"/>
    <property type="match status" value="1"/>
</dbReference>
<feature type="non-terminal residue" evidence="4">
    <location>
        <position position="40"/>
    </location>
</feature>
<reference evidence="4 5" key="1">
    <citation type="submission" date="2017-12" db="EMBL/GenBank/DDBJ databases">
        <title>High-resolution comparative analysis of great ape genomes.</title>
        <authorList>
            <person name="Pollen A."/>
            <person name="Hastie A."/>
            <person name="Hormozdiari F."/>
            <person name="Dougherty M."/>
            <person name="Liu R."/>
            <person name="Chaisson M."/>
            <person name="Hoppe E."/>
            <person name="Hill C."/>
            <person name="Pang A."/>
            <person name="Hillier L."/>
            <person name="Baker C."/>
            <person name="Armstrong J."/>
            <person name="Shendure J."/>
            <person name="Paten B."/>
            <person name="Wilson R."/>
            <person name="Chao H."/>
            <person name="Schneider V."/>
            <person name="Ventura M."/>
            <person name="Kronenberg Z."/>
            <person name="Murali S."/>
            <person name="Gordon D."/>
            <person name="Cantsilieris S."/>
            <person name="Munson K."/>
            <person name="Nelson B."/>
            <person name="Raja A."/>
            <person name="Underwood J."/>
            <person name="Diekhans M."/>
            <person name="Fiddes I."/>
            <person name="Haussler D."/>
            <person name="Eichler E."/>
        </authorList>
    </citation>
    <scope>NUCLEOTIDE SEQUENCE [LARGE SCALE GENOMIC DNA]</scope>
    <source>
        <strain evidence="4">Yerkes chimp pedigree #C0471</strain>
    </source>
</reference>
<evidence type="ECO:0000256" key="2">
    <source>
        <dbReference type="ARBA" id="ARBA00008645"/>
    </source>
</evidence>
<sequence>MGEIKVSPDYNWFRGTVPLKKIIVDDDDSKIWSLYDAGPR</sequence>
<comment type="similarity">
    <text evidence="2">Belongs to the AB hydrolase superfamily.</text>
</comment>
<proteinExistence type="inferred from homology"/>
<dbReference type="AlphaFoldDB" id="A0A2J8NRI2"/>
<evidence type="ECO:0000313" key="4">
    <source>
        <dbReference type="EMBL" id="PNI74379.1"/>
    </source>
</evidence>
<organism evidence="4 5">
    <name type="scientific">Pan troglodytes</name>
    <name type="common">Chimpanzee</name>
    <dbReference type="NCBI Taxonomy" id="9598"/>
    <lineage>
        <taxon>Eukaryota</taxon>
        <taxon>Metazoa</taxon>
        <taxon>Chordata</taxon>
        <taxon>Craniata</taxon>
        <taxon>Vertebrata</taxon>
        <taxon>Euteleostomi</taxon>
        <taxon>Mammalia</taxon>
        <taxon>Eutheria</taxon>
        <taxon>Euarchontoglires</taxon>
        <taxon>Primates</taxon>
        <taxon>Haplorrhini</taxon>
        <taxon>Catarrhini</taxon>
        <taxon>Hominidae</taxon>
        <taxon>Pan</taxon>
    </lineage>
</organism>
<dbReference type="EMBL" id="NBAG03000224">
    <property type="protein sequence ID" value="PNI74379.1"/>
    <property type="molecule type" value="Genomic_DNA"/>
</dbReference>
<keyword evidence="3" id="KW-0963">Cytoplasm</keyword>
<evidence type="ECO:0000256" key="1">
    <source>
        <dbReference type="ARBA" id="ARBA00004496"/>
    </source>
</evidence>
<gene>
    <name evidence="4" type="ORF">CK820_G0008304</name>
</gene>
<evidence type="ECO:0000313" key="5">
    <source>
        <dbReference type="Proteomes" id="UP000236370"/>
    </source>
</evidence>
<comment type="subcellular location">
    <subcellularLocation>
        <location evidence="1">Cytoplasm</location>
    </subcellularLocation>
</comment>
<comment type="caution">
    <text evidence="4">The sequence shown here is derived from an EMBL/GenBank/DDBJ whole genome shotgun (WGS) entry which is preliminary data.</text>
</comment>
<name>A0A2J8NRI2_PANTR</name>
<dbReference type="InterPro" id="IPR026151">
    <property type="entry name" value="Maspardin"/>
</dbReference>
<accession>A0A2J8NRI2</accession>